<protein>
    <submittedName>
        <fullName evidence="13">Putative DNA primase</fullName>
    </submittedName>
</protein>
<keyword evidence="11" id="KW-0804">Transcription</keyword>
<dbReference type="SUPFAM" id="SSF57783">
    <property type="entry name" value="Zinc beta-ribbon"/>
    <property type="match status" value="1"/>
</dbReference>
<evidence type="ECO:0000256" key="5">
    <source>
        <dbReference type="ARBA" id="ARBA00022705"/>
    </source>
</evidence>
<reference evidence="14" key="2">
    <citation type="submission" date="2012-03" db="EMBL/GenBank/DDBJ databases">
        <title>The complete genome sequence of the pioneer microbe on fresh volcanic deposit, Leptospirillum ferrooxidans strain C2-3.</title>
        <authorList>
            <person name="Fujimura R."/>
            <person name="Sato Y."/>
            <person name="Nishizawa T."/>
            <person name="Nanba K."/>
            <person name="Oshima K."/>
            <person name="Hattori M."/>
            <person name="Kamijo T."/>
            <person name="Ohta H."/>
        </authorList>
    </citation>
    <scope>NUCLEOTIDE SEQUENCE [LARGE SCALE GENOMIC DNA]</scope>
    <source>
        <strain evidence="14">C2-3</strain>
    </source>
</reference>
<dbReference type="SMART" id="SM00400">
    <property type="entry name" value="ZnF_CHCC"/>
    <property type="match status" value="1"/>
</dbReference>
<dbReference type="GO" id="GO:1990077">
    <property type="term" value="C:primosome complex"/>
    <property type="evidence" value="ECO:0007669"/>
    <property type="project" value="UniProtKB-KW"/>
</dbReference>
<evidence type="ECO:0000256" key="1">
    <source>
        <dbReference type="ARBA" id="ARBA00022478"/>
    </source>
</evidence>
<dbReference type="Gene3D" id="3.90.980.10">
    <property type="entry name" value="DNA primase, catalytic core, N-terminal domain"/>
    <property type="match status" value="1"/>
</dbReference>
<evidence type="ECO:0000256" key="9">
    <source>
        <dbReference type="ARBA" id="ARBA00022842"/>
    </source>
</evidence>
<dbReference type="Proteomes" id="UP000007382">
    <property type="component" value="Chromosome"/>
</dbReference>
<dbReference type="InterPro" id="IPR006171">
    <property type="entry name" value="TOPRIM_dom"/>
</dbReference>
<dbReference type="EMBL" id="AP012342">
    <property type="protein sequence ID" value="BAM07692.1"/>
    <property type="molecule type" value="Genomic_DNA"/>
</dbReference>
<keyword evidence="4" id="KW-0548">Nucleotidyltransferase</keyword>
<dbReference type="Gene3D" id="3.40.1360.10">
    <property type="match status" value="1"/>
</dbReference>
<keyword evidence="9" id="KW-0460">Magnesium</keyword>
<evidence type="ECO:0000256" key="8">
    <source>
        <dbReference type="ARBA" id="ARBA00022833"/>
    </source>
</evidence>
<dbReference type="HOGENOM" id="CLU_013501_3_3_0"/>
<dbReference type="Pfam" id="PF01807">
    <property type="entry name" value="Zn_ribbon_DnaG"/>
    <property type="match status" value="1"/>
</dbReference>
<evidence type="ECO:0000313" key="14">
    <source>
        <dbReference type="Proteomes" id="UP000007382"/>
    </source>
</evidence>
<keyword evidence="7" id="KW-0863">Zinc-finger</keyword>
<dbReference type="Pfam" id="PF13662">
    <property type="entry name" value="Toprim_4"/>
    <property type="match status" value="1"/>
</dbReference>
<dbReference type="Gene3D" id="3.90.580.10">
    <property type="entry name" value="Zinc finger, CHC2-type domain"/>
    <property type="match status" value="1"/>
</dbReference>
<dbReference type="GO" id="GO:0003677">
    <property type="term" value="F:DNA binding"/>
    <property type="evidence" value="ECO:0007669"/>
    <property type="project" value="UniProtKB-KW"/>
</dbReference>
<evidence type="ECO:0000256" key="10">
    <source>
        <dbReference type="ARBA" id="ARBA00023125"/>
    </source>
</evidence>
<dbReference type="InterPro" id="IPR034151">
    <property type="entry name" value="TOPRIM_DnaG_bac"/>
</dbReference>
<name>I0IQZ3_LEPFC</name>
<evidence type="ECO:0000256" key="2">
    <source>
        <dbReference type="ARBA" id="ARBA00022515"/>
    </source>
</evidence>
<dbReference type="GO" id="GO:0000428">
    <property type="term" value="C:DNA-directed RNA polymerase complex"/>
    <property type="evidence" value="ECO:0007669"/>
    <property type="project" value="UniProtKB-KW"/>
</dbReference>
<dbReference type="NCBIfam" id="TIGR01391">
    <property type="entry name" value="dnaG"/>
    <property type="match status" value="1"/>
</dbReference>
<evidence type="ECO:0000259" key="12">
    <source>
        <dbReference type="PROSITE" id="PS50880"/>
    </source>
</evidence>
<dbReference type="PATRIC" id="fig|1162668.3.peg.2390"/>
<dbReference type="GO" id="GO:0005737">
    <property type="term" value="C:cytoplasm"/>
    <property type="evidence" value="ECO:0007669"/>
    <property type="project" value="TreeGrafter"/>
</dbReference>
<feature type="domain" description="Toprim" evidence="12">
    <location>
        <begin position="220"/>
        <end position="300"/>
    </location>
</feature>
<organism evidence="13 14">
    <name type="scientific">Leptospirillum ferrooxidans (strain C2-3)</name>
    <dbReference type="NCBI Taxonomy" id="1162668"/>
    <lineage>
        <taxon>Bacteria</taxon>
        <taxon>Pseudomonadati</taxon>
        <taxon>Nitrospirota</taxon>
        <taxon>Nitrospiria</taxon>
        <taxon>Nitrospirales</taxon>
        <taxon>Nitrospiraceae</taxon>
        <taxon>Leptospirillum</taxon>
    </lineage>
</organism>
<accession>I0IQZ3</accession>
<dbReference type="CDD" id="cd03364">
    <property type="entry name" value="TOPRIM_DnaG_primases"/>
    <property type="match status" value="1"/>
</dbReference>
<keyword evidence="5" id="KW-0235">DNA replication</keyword>
<proteinExistence type="predicted"/>
<evidence type="ECO:0000256" key="4">
    <source>
        <dbReference type="ARBA" id="ARBA00022695"/>
    </source>
</evidence>
<keyword evidence="8" id="KW-0862">Zinc</keyword>
<dbReference type="InterPro" id="IPR006295">
    <property type="entry name" value="DNA_primase_DnaG"/>
</dbReference>
<evidence type="ECO:0000256" key="3">
    <source>
        <dbReference type="ARBA" id="ARBA00022679"/>
    </source>
</evidence>
<dbReference type="eggNOG" id="COG0358">
    <property type="taxonomic scope" value="Bacteria"/>
</dbReference>
<dbReference type="PANTHER" id="PTHR30313">
    <property type="entry name" value="DNA PRIMASE"/>
    <property type="match status" value="1"/>
</dbReference>
<dbReference type="GO" id="GO:0003899">
    <property type="term" value="F:DNA-directed RNA polymerase activity"/>
    <property type="evidence" value="ECO:0007669"/>
    <property type="project" value="InterPro"/>
</dbReference>
<dbReference type="STRING" id="1162668.LFE_2018"/>
<keyword evidence="2" id="KW-0639">Primosome</keyword>
<dbReference type="SMART" id="SM00493">
    <property type="entry name" value="TOPRIM"/>
    <property type="match status" value="1"/>
</dbReference>
<evidence type="ECO:0000256" key="7">
    <source>
        <dbReference type="ARBA" id="ARBA00022771"/>
    </source>
</evidence>
<dbReference type="InterPro" id="IPR036977">
    <property type="entry name" value="DNA_primase_Znf_CHC2"/>
</dbReference>
<evidence type="ECO:0000256" key="6">
    <source>
        <dbReference type="ARBA" id="ARBA00022723"/>
    </source>
</evidence>
<dbReference type="KEGG" id="lfc:LFE_2018"/>
<dbReference type="Pfam" id="PF08275">
    <property type="entry name" value="DNAG_N"/>
    <property type="match status" value="1"/>
</dbReference>
<dbReference type="PROSITE" id="PS50880">
    <property type="entry name" value="TOPRIM"/>
    <property type="match status" value="1"/>
</dbReference>
<keyword evidence="6" id="KW-0479">Metal-binding</keyword>
<dbReference type="AlphaFoldDB" id="I0IQZ3"/>
<dbReference type="InterPro" id="IPR002694">
    <property type="entry name" value="Znf_CHC2"/>
</dbReference>
<reference evidence="13 14" key="1">
    <citation type="journal article" date="2012" name="J. Bacteriol.">
        <title>Complete Genome Sequence of Leptospirillum ferrooxidans Strain C2-3, Isolated from a Fresh Volcanic Ash Deposit on the Island of Miyake, Japan.</title>
        <authorList>
            <person name="Fujimura R."/>
            <person name="Sato Y."/>
            <person name="Nishizawa T."/>
            <person name="Oshima K."/>
            <person name="Kim S.-W."/>
            <person name="Hattori M."/>
            <person name="Kamijo T."/>
            <person name="Ohta H."/>
        </authorList>
    </citation>
    <scope>NUCLEOTIDE SEQUENCE [LARGE SCALE GENOMIC DNA]</scope>
    <source>
        <strain evidence="13 14">C2-3</strain>
    </source>
</reference>
<dbReference type="SUPFAM" id="SSF56731">
    <property type="entry name" value="DNA primase core"/>
    <property type="match status" value="1"/>
</dbReference>
<sequence>MALCPFHEEKTPSFQIDPERQLFYCFGCQSGGDVFRFVERLEHKSFSEALQFLGDKAGIPPPDRAGSSETSDRRKICLGLYREFEAQYRKSLLSPEGGPAREYLFEKRQISKKTSERFGLGFSPAGPFPLLREASSDRLKEMEFFGLIRPMRGGGARDFMNGRLIIPIRTESGSTVAFGGRVIGASSGPKYMNSPEHAFYRKKDVLFGLDQARAALEKTRQAVVVEGYFDVIVLSEFGLSNVVAPLGTALTPSHLLQLSRMVDEVVLMFDGDRAGRSAMARLLEKTVFDSRMSVRAAGIPDGLDPDEWIRRDGLDAVRERIASAPLLSSYVVEQMKQTLDLSGEEKEEILSGFEVLVRRVPDPLEQDQLLSMGAGIFGIDKSLLALRVLQGGDRKPPIASPSDERKSGTTNSELKEQNLLVELFRLWGDGCHPHPSEVLSLGDFSFLEKKEFLEILGRLWENPQASPVEIQQLISPSPSLTVSWMSLPPGNEGRDERFRDLVLMVRRLGLHARKRGGQSLRLV</sequence>
<keyword evidence="1" id="KW-0240">DNA-directed RNA polymerase</keyword>
<dbReference type="InterPro" id="IPR050219">
    <property type="entry name" value="DnaG_primase"/>
</dbReference>
<evidence type="ECO:0000256" key="11">
    <source>
        <dbReference type="ARBA" id="ARBA00023163"/>
    </source>
</evidence>
<gene>
    <name evidence="13" type="ordered locus">LFE_2018</name>
</gene>
<evidence type="ECO:0000313" key="13">
    <source>
        <dbReference type="EMBL" id="BAM07692.1"/>
    </source>
</evidence>
<dbReference type="PANTHER" id="PTHR30313:SF2">
    <property type="entry name" value="DNA PRIMASE"/>
    <property type="match status" value="1"/>
</dbReference>
<keyword evidence="10" id="KW-0238">DNA-binding</keyword>
<keyword evidence="3" id="KW-0808">Transferase</keyword>
<keyword evidence="14" id="KW-1185">Reference proteome</keyword>
<dbReference type="GO" id="GO:0006269">
    <property type="term" value="P:DNA replication, synthesis of primer"/>
    <property type="evidence" value="ECO:0007669"/>
    <property type="project" value="UniProtKB-KW"/>
</dbReference>
<dbReference type="InterPro" id="IPR013264">
    <property type="entry name" value="DNAG_N"/>
</dbReference>
<dbReference type="InterPro" id="IPR037068">
    <property type="entry name" value="DNA_primase_core_N_sf"/>
</dbReference>
<dbReference type="GO" id="GO:0008270">
    <property type="term" value="F:zinc ion binding"/>
    <property type="evidence" value="ECO:0007669"/>
    <property type="project" value="UniProtKB-KW"/>
</dbReference>